<proteinExistence type="predicted"/>
<dbReference type="AlphaFoldDB" id="A0A166SB12"/>
<organism evidence="1 2">
    <name type="scientific">Athelia psychrophila</name>
    <dbReference type="NCBI Taxonomy" id="1759441"/>
    <lineage>
        <taxon>Eukaryota</taxon>
        <taxon>Fungi</taxon>
        <taxon>Dikarya</taxon>
        <taxon>Basidiomycota</taxon>
        <taxon>Agaricomycotina</taxon>
        <taxon>Agaricomycetes</taxon>
        <taxon>Agaricomycetidae</taxon>
        <taxon>Atheliales</taxon>
        <taxon>Atheliaceae</taxon>
        <taxon>Athelia</taxon>
    </lineage>
</organism>
<reference evidence="1 2" key="1">
    <citation type="journal article" date="2016" name="Mol. Biol. Evol.">
        <title>Comparative Genomics of Early-Diverging Mushroom-Forming Fungi Provides Insights into the Origins of Lignocellulose Decay Capabilities.</title>
        <authorList>
            <person name="Nagy L.G."/>
            <person name="Riley R."/>
            <person name="Tritt A."/>
            <person name="Adam C."/>
            <person name="Daum C."/>
            <person name="Floudas D."/>
            <person name="Sun H."/>
            <person name="Yadav J.S."/>
            <person name="Pangilinan J."/>
            <person name="Larsson K.H."/>
            <person name="Matsuura K."/>
            <person name="Barry K."/>
            <person name="Labutti K."/>
            <person name="Kuo R."/>
            <person name="Ohm R.A."/>
            <person name="Bhattacharya S.S."/>
            <person name="Shirouzu T."/>
            <person name="Yoshinaga Y."/>
            <person name="Martin F.M."/>
            <person name="Grigoriev I.V."/>
            <person name="Hibbett D.S."/>
        </authorList>
    </citation>
    <scope>NUCLEOTIDE SEQUENCE [LARGE SCALE GENOMIC DNA]</scope>
    <source>
        <strain evidence="1 2">CBS 109695</strain>
    </source>
</reference>
<protein>
    <submittedName>
        <fullName evidence="1">Uncharacterized protein</fullName>
    </submittedName>
</protein>
<gene>
    <name evidence="1" type="ORF">FIBSPDRAFT_885021</name>
</gene>
<evidence type="ECO:0000313" key="1">
    <source>
        <dbReference type="EMBL" id="KZP29238.1"/>
    </source>
</evidence>
<sequence>MQLANKVLGTDDRDCRAVGVSDRGGARLGGRGARNGTKLVYCPHMGGTGVGLHQHEGWGLCTASMWPTRLVGACQNVGRCPRMGGGSAIGYVVLARVSEHEVMHCPHMGDDGSYTSVGVLCVGWGMAWWVLSSALLHFSRDSHAGYGCGLADRLVPDIDSYRDDMVVWATGEVQV</sequence>
<name>A0A166SB12_9AGAM</name>
<keyword evidence="2" id="KW-1185">Reference proteome</keyword>
<accession>A0A166SB12</accession>
<dbReference type="Proteomes" id="UP000076532">
    <property type="component" value="Unassembled WGS sequence"/>
</dbReference>
<dbReference type="EMBL" id="KV417499">
    <property type="protein sequence ID" value="KZP29238.1"/>
    <property type="molecule type" value="Genomic_DNA"/>
</dbReference>
<evidence type="ECO:0000313" key="2">
    <source>
        <dbReference type="Proteomes" id="UP000076532"/>
    </source>
</evidence>